<dbReference type="GO" id="GO:0004672">
    <property type="term" value="F:protein kinase activity"/>
    <property type="evidence" value="ECO:0007669"/>
    <property type="project" value="InterPro"/>
</dbReference>
<gene>
    <name evidence="2" type="ORF">HK100_006139</name>
</gene>
<accession>A0AAD5SSV0</accession>
<name>A0AAD5SSV0_9FUNG</name>
<dbReference type="CDD" id="cd21037">
    <property type="entry name" value="MLKL_NTD"/>
    <property type="match status" value="1"/>
</dbReference>
<dbReference type="InterPro" id="IPR000719">
    <property type="entry name" value="Prot_kinase_dom"/>
</dbReference>
<dbReference type="PANTHER" id="PTHR24362:SF309">
    <property type="entry name" value="PROTEIN KINASE DOMAIN-CONTAINING PROTEIN"/>
    <property type="match status" value="1"/>
</dbReference>
<organism evidence="2 3">
    <name type="scientific">Physocladia obscura</name>
    <dbReference type="NCBI Taxonomy" id="109957"/>
    <lineage>
        <taxon>Eukaryota</taxon>
        <taxon>Fungi</taxon>
        <taxon>Fungi incertae sedis</taxon>
        <taxon>Chytridiomycota</taxon>
        <taxon>Chytridiomycota incertae sedis</taxon>
        <taxon>Chytridiomycetes</taxon>
        <taxon>Chytridiales</taxon>
        <taxon>Chytriomycetaceae</taxon>
        <taxon>Physocladia</taxon>
    </lineage>
</organism>
<dbReference type="PANTHER" id="PTHR24362">
    <property type="entry name" value="SERINE/THREONINE-PROTEIN KINASE NEK"/>
    <property type="match status" value="1"/>
</dbReference>
<feature type="domain" description="Protein kinase" evidence="1">
    <location>
        <begin position="242"/>
        <end position="509"/>
    </location>
</feature>
<evidence type="ECO:0000313" key="3">
    <source>
        <dbReference type="Proteomes" id="UP001211907"/>
    </source>
</evidence>
<protein>
    <recommendedName>
        <fullName evidence="1">Protein kinase domain-containing protein</fullName>
    </recommendedName>
</protein>
<dbReference type="PROSITE" id="PS50011">
    <property type="entry name" value="PROTEIN_KINASE_DOM"/>
    <property type="match status" value="1"/>
</dbReference>
<dbReference type="GO" id="GO:0005524">
    <property type="term" value="F:ATP binding"/>
    <property type="evidence" value="ECO:0007669"/>
    <property type="project" value="InterPro"/>
</dbReference>
<proteinExistence type="predicted"/>
<evidence type="ECO:0000259" key="1">
    <source>
        <dbReference type="PROSITE" id="PS50011"/>
    </source>
</evidence>
<comment type="caution">
    <text evidence="2">The sequence shown here is derived from an EMBL/GenBank/DDBJ whole genome shotgun (WGS) entry which is preliminary data.</text>
</comment>
<dbReference type="InterPro" id="IPR011009">
    <property type="entry name" value="Kinase-like_dom_sf"/>
</dbReference>
<dbReference type="AlphaFoldDB" id="A0AAD5SSV0"/>
<sequence length="526" mass="59452">MIGNETSKSDSGLSVTLSFVSTLSLPTPFDMLPTLFKSVLETCIQMRRNKTDAIRLGITTGNIARSLAKYKPKAYDSGDIDHAHMLAATLQSITLFLSHIAVESEKMWFKMLFAMFRQVLETSEIKDRIGEFNTRLQQNATFLTMDIGIDTYMMVDDRLAKIEEMLARLPQTSDGHTMPRDERDLFVQAMNRLAMVKNDVELGNSAISQDELAKTINHAKTKRRLFKEGVDDWLVSINDVQFAADKASSEIDWGHVRGQAYTTYKGLYLGRVACIKEFHDTEQIQLIAIERALSADLHNWKILSDLKYVHTLTGFATTTHPPMIISEYCPYKISEYINKYPRQLFRVLYQLIIGINSIHDRNIFHRAITTNAILITNSGDVAISDFGTSRASENTVSVSLKLPPAFSNNMQSPEFMSQRSSSHTPVVDIWSFGMVAYALITEKEPFAGLDNAHVRDIVVGTREIPQIEDIDALEKKFGVPLDALSALLRMCWVRDPKHRISGELVKKFFEECYTAEIKENPVVTVT</sequence>
<dbReference type="Pfam" id="PF00069">
    <property type="entry name" value="Pkinase"/>
    <property type="match status" value="1"/>
</dbReference>
<reference evidence="2" key="1">
    <citation type="submission" date="2020-05" db="EMBL/GenBank/DDBJ databases">
        <title>Phylogenomic resolution of chytrid fungi.</title>
        <authorList>
            <person name="Stajich J.E."/>
            <person name="Amses K."/>
            <person name="Simmons R."/>
            <person name="Seto K."/>
            <person name="Myers J."/>
            <person name="Bonds A."/>
            <person name="Quandt C.A."/>
            <person name="Barry K."/>
            <person name="Liu P."/>
            <person name="Grigoriev I."/>
            <person name="Longcore J.E."/>
            <person name="James T.Y."/>
        </authorList>
    </citation>
    <scope>NUCLEOTIDE SEQUENCE</scope>
    <source>
        <strain evidence="2">JEL0513</strain>
    </source>
</reference>
<dbReference type="SUPFAM" id="SSF56112">
    <property type="entry name" value="Protein kinase-like (PK-like)"/>
    <property type="match status" value="1"/>
</dbReference>
<dbReference type="EMBL" id="JADGJH010002858">
    <property type="protein sequence ID" value="KAJ3094425.1"/>
    <property type="molecule type" value="Genomic_DNA"/>
</dbReference>
<evidence type="ECO:0000313" key="2">
    <source>
        <dbReference type="EMBL" id="KAJ3094425.1"/>
    </source>
</evidence>
<dbReference type="Proteomes" id="UP001211907">
    <property type="component" value="Unassembled WGS sequence"/>
</dbReference>
<dbReference type="InterPro" id="IPR059179">
    <property type="entry name" value="MLKL-like_MCAfunc"/>
</dbReference>
<dbReference type="Gene3D" id="1.10.510.10">
    <property type="entry name" value="Transferase(Phosphotransferase) domain 1"/>
    <property type="match status" value="1"/>
</dbReference>
<keyword evidence="3" id="KW-1185">Reference proteome</keyword>